<dbReference type="InParanoid" id="K3W5Z0"/>
<dbReference type="Proteomes" id="UP000019132">
    <property type="component" value="Unassembled WGS sequence"/>
</dbReference>
<accession>K3W5Z0</accession>
<dbReference type="PANTHER" id="PTHR31392:SF1">
    <property type="entry name" value="ALPHA-1,3-MANNOSYLTRANSFERASE MNN1-RELATED"/>
    <property type="match status" value="1"/>
</dbReference>
<dbReference type="eggNOG" id="ENOG502RZ48">
    <property type="taxonomic scope" value="Eukaryota"/>
</dbReference>
<dbReference type="GO" id="GO:0005794">
    <property type="term" value="C:Golgi apparatus"/>
    <property type="evidence" value="ECO:0007669"/>
    <property type="project" value="TreeGrafter"/>
</dbReference>
<organism evidence="6 7">
    <name type="scientific">Globisporangium ultimum (strain ATCC 200006 / CBS 805.95 / DAOM BR144)</name>
    <name type="common">Pythium ultimum</name>
    <dbReference type="NCBI Taxonomy" id="431595"/>
    <lineage>
        <taxon>Eukaryota</taxon>
        <taxon>Sar</taxon>
        <taxon>Stramenopiles</taxon>
        <taxon>Oomycota</taxon>
        <taxon>Peronosporomycetes</taxon>
        <taxon>Pythiales</taxon>
        <taxon>Pythiaceae</taxon>
        <taxon>Globisporangium</taxon>
    </lineage>
</organism>
<sequence>MDNLRFQPSALLLTSRAWNLRTGHPIGSSLLLWNKARQQRTTAILAPFVVKNGISMPPSYGGKECYFIACELAETVYAFSDSGAGSLGTDMRDDGGEIPNSILCEISVLHYVLVSNATAVPSNVTSSG</sequence>
<dbReference type="GO" id="GO:0006493">
    <property type="term" value="P:protein O-linked glycosylation"/>
    <property type="evidence" value="ECO:0007669"/>
    <property type="project" value="TreeGrafter"/>
</dbReference>
<protein>
    <submittedName>
        <fullName evidence="6">Uncharacterized protein</fullName>
    </submittedName>
</protein>
<keyword evidence="2" id="KW-0812">Transmembrane</keyword>
<reference evidence="6" key="3">
    <citation type="submission" date="2015-02" db="UniProtKB">
        <authorList>
            <consortium name="EnsemblProtists"/>
        </authorList>
    </citation>
    <scope>IDENTIFICATION</scope>
    <source>
        <strain evidence="6">DAOM BR144</strain>
    </source>
</reference>
<keyword evidence="7" id="KW-1185">Reference proteome</keyword>
<dbReference type="PANTHER" id="PTHR31392">
    <property type="entry name" value="ALPHA-1,3-MANNOSYLTRANSFERASE MNN1-RELATED"/>
    <property type="match status" value="1"/>
</dbReference>
<dbReference type="EnsemblProtists" id="PYU1_T000381">
    <property type="protein sequence ID" value="PYU1_T000381"/>
    <property type="gene ID" value="PYU1_G000381"/>
</dbReference>
<evidence type="ECO:0000313" key="6">
    <source>
        <dbReference type="EnsemblProtists" id="PYU1_T000381"/>
    </source>
</evidence>
<dbReference type="GO" id="GO:0016020">
    <property type="term" value="C:membrane"/>
    <property type="evidence" value="ECO:0007669"/>
    <property type="project" value="UniProtKB-SubCell"/>
</dbReference>
<dbReference type="EMBL" id="GL376636">
    <property type="status" value="NOT_ANNOTATED_CDS"/>
    <property type="molecule type" value="Genomic_DNA"/>
</dbReference>
<reference evidence="7" key="2">
    <citation type="submission" date="2010-04" db="EMBL/GenBank/DDBJ databases">
        <authorList>
            <person name="Buell R."/>
            <person name="Hamilton J."/>
            <person name="Hostetler J."/>
        </authorList>
    </citation>
    <scope>NUCLEOTIDE SEQUENCE [LARGE SCALE GENOMIC DNA]</scope>
    <source>
        <strain evidence="7">DAOM:BR144</strain>
    </source>
</reference>
<evidence type="ECO:0000313" key="7">
    <source>
        <dbReference type="Proteomes" id="UP000019132"/>
    </source>
</evidence>
<keyword evidence="3" id="KW-0735">Signal-anchor</keyword>
<dbReference type="VEuPathDB" id="FungiDB:PYU1_G000381"/>
<comment type="subcellular location">
    <subcellularLocation>
        <location evidence="1">Membrane</location>
        <topology evidence="1">Single-pass type II membrane protein</topology>
    </subcellularLocation>
</comment>
<evidence type="ECO:0000256" key="3">
    <source>
        <dbReference type="ARBA" id="ARBA00022968"/>
    </source>
</evidence>
<proteinExistence type="predicted"/>
<reference evidence="7" key="1">
    <citation type="journal article" date="2010" name="Genome Biol.">
        <title>Genome sequence of the necrotrophic plant pathogen Pythium ultimum reveals original pathogenicity mechanisms and effector repertoire.</title>
        <authorList>
            <person name="Levesque C.A."/>
            <person name="Brouwer H."/>
            <person name="Cano L."/>
            <person name="Hamilton J.P."/>
            <person name="Holt C."/>
            <person name="Huitema E."/>
            <person name="Raffaele S."/>
            <person name="Robideau G.P."/>
            <person name="Thines M."/>
            <person name="Win J."/>
            <person name="Zerillo M.M."/>
            <person name="Beakes G.W."/>
            <person name="Boore J.L."/>
            <person name="Busam D."/>
            <person name="Dumas B."/>
            <person name="Ferriera S."/>
            <person name="Fuerstenberg S.I."/>
            <person name="Gachon C.M."/>
            <person name="Gaulin E."/>
            <person name="Govers F."/>
            <person name="Grenville-Briggs L."/>
            <person name="Horner N."/>
            <person name="Hostetler J."/>
            <person name="Jiang R.H."/>
            <person name="Johnson J."/>
            <person name="Krajaejun T."/>
            <person name="Lin H."/>
            <person name="Meijer H.J."/>
            <person name="Moore B."/>
            <person name="Morris P."/>
            <person name="Phuntmart V."/>
            <person name="Puiu D."/>
            <person name="Shetty J."/>
            <person name="Stajich J.E."/>
            <person name="Tripathy S."/>
            <person name="Wawra S."/>
            <person name="van West P."/>
            <person name="Whitty B.R."/>
            <person name="Coutinho P.M."/>
            <person name="Henrissat B."/>
            <person name="Martin F."/>
            <person name="Thomas P.D."/>
            <person name="Tyler B.M."/>
            <person name="De Vries R.P."/>
            <person name="Kamoun S."/>
            <person name="Yandell M."/>
            <person name="Tisserat N."/>
            <person name="Buell C.R."/>
        </authorList>
    </citation>
    <scope>NUCLEOTIDE SEQUENCE</scope>
    <source>
        <strain evidence="7">DAOM:BR144</strain>
    </source>
</reference>
<name>K3W5Z0_GLOUD</name>
<evidence type="ECO:0000256" key="2">
    <source>
        <dbReference type="ARBA" id="ARBA00022692"/>
    </source>
</evidence>
<evidence type="ECO:0000256" key="4">
    <source>
        <dbReference type="ARBA" id="ARBA00022989"/>
    </source>
</evidence>
<dbReference type="GO" id="GO:0000033">
    <property type="term" value="F:alpha-1,3-mannosyltransferase activity"/>
    <property type="evidence" value="ECO:0007669"/>
    <property type="project" value="TreeGrafter"/>
</dbReference>
<evidence type="ECO:0000256" key="5">
    <source>
        <dbReference type="ARBA" id="ARBA00023136"/>
    </source>
</evidence>
<dbReference type="AlphaFoldDB" id="K3W5Z0"/>
<keyword evidence="4" id="KW-1133">Transmembrane helix</keyword>
<keyword evidence="5" id="KW-0472">Membrane</keyword>
<dbReference type="HOGENOM" id="CLU_1963993_0_0_1"/>
<evidence type="ECO:0000256" key="1">
    <source>
        <dbReference type="ARBA" id="ARBA00004606"/>
    </source>
</evidence>